<dbReference type="PANTHER" id="PTHR45716:SF1">
    <property type="entry name" value="SYNAPTOTAGMIN-LIKE PROTEIN 3"/>
    <property type="match status" value="1"/>
</dbReference>
<keyword evidence="4" id="KW-1185">Reference proteome</keyword>
<feature type="region of interest" description="Disordered" evidence="1">
    <location>
        <begin position="190"/>
        <end position="211"/>
    </location>
</feature>
<feature type="compositionally biased region" description="Polar residues" evidence="1">
    <location>
        <begin position="190"/>
        <end position="206"/>
    </location>
</feature>
<dbReference type="Gene3D" id="6.10.250.3000">
    <property type="match status" value="1"/>
</dbReference>
<dbReference type="PROSITE" id="PS50916">
    <property type="entry name" value="RABBD"/>
    <property type="match status" value="1"/>
</dbReference>
<evidence type="ECO:0000256" key="1">
    <source>
        <dbReference type="SAM" id="MobiDB-lite"/>
    </source>
</evidence>
<evidence type="ECO:0000313" key="3">
    <source>
        <dbReference type="EMBL" id="CAK8686088.1"/>
    </source>
</evidence>
<dbReference type="InterPro" id="IPR010911">
    <property type="entry name" value="Rab_BD"/>
</dbReference>
<evidence type="ECO:0000259" key="2">
    <source>
        <dbReference type="PROSITE" id="PS50916"/>
    </source>
</evidence>
<comment type="caution">
    <text evidence="3">The sequence shown here is derived from an EMBL/GenBank/DDBJ whole genome shotgun (WGS) entry which is preliminary data.</text>
</comment>
<feature type="compositionally biased region" description="Polar residues" evidence="1">
    <location>
        <begin position="389"/>
        <end position="398"/>
    </location>
</feature>
<sequence>MENIMDLTFLTERERQLILEVLNRDDEVRQKEESRIERLKNKAARTNNPTIQKKIKMRTGEWFWELAEKQGSLKRNGTVNASVRASLRLKPKSRPPLKGSPPIVEIEAVSDPEEYTEKPLDEDHLSDNVHYLNDASGGEEGYMTIDNKVEAANQTQEIEVTIDSPFSSDSDNDDRGIPVIASANVHAPSSFTEGESHELPQQNDASSSEDELMQNFVNPGHVADAMRHDFHVLTHNDDEGRQVSSSEENLPHSDEEKTSRDEDSLRSNSVEIVVVDVPVDAGATSTTDSSSTTSNQLKPDEDHPANHTLAEEQVTAPDVVEDEEDEDTKILNELDKAMTSPAYLDAKNDNELTVICSEEANKNDSLTSSHPEGDEKDEQECKDEEQGMLTLSENSHVSQSREDQSENVSHENAAMFVEYKEPDSPKDSHDISMDEAIINYQSDHEMSMDDSKTAEIEGINISDVCVESSSDDSGLLQAGLKGW</sequence>
<feature type="compositionally biased region" description="Low complexity" evidence="1">
    <location>
        <begin position="270"/>
        <end position="294"/>
    </location>
</feature>
<evidence type="ECO:0000313" key="4">
    <source>
        <dbReference type="Proteomes" id="UP001642483"/>
    </source>
</evidence>
<gene>
    <name evidence="3" type="ORF">CVLEPA_LOCUS17997</name>
</gene>
<dbReference type="EMBL" id="CAWYQH010000101">
    <property type="protein sequence ID" value="CAK8686088.1"/>
    <property type="molecule type" value="Genomic_DNA"/>
</dbReference>
<proteinExistence type="predicted"/>
<feature type="domain" description="RabBD" evidence="2">
    <location>
        <begin position="4"/>
        <end position="66"/>
    </location>
</feature>
<dbReference type="Proteomes" id="UP001642483">
    <property type="component" value="Unassembled WGS sequence"/>
</dbReference>
<feature type="region of interest" description="Disordered" evidence="1">
    <location>
        <begin position="359"/>
        <end position="410"/>
    </location>
</feature>
<feature type="region of interest" description="Disordered" evidence="1">
    <location>
        <begin position="238"/>
        <end position="326"/>
    </location>
</feature>
<organism evidence="3 4">
    <name type="scientific">Clavelina lepadiformis</name>
    <name type="common">Light-bulb sea squirt</name>
    <name type="synonym">Ascidia lepadiformis</name>
    <dbReference type="NCBI Taxonomy" id="159417"/>
    <lineage>
        <taxon>Eukaryota</taxon>
        <taxon>Metazoa</taxon>
        <taxon>Chordata</taxon>
        <taxon>Tunicata</taxon>
        <taxon>Ascidiacea</taxon>
        <taxon>Aplousobranchia</taxon>
        <taxon>Clavelinidae</taxon>
        <taxon>Clavelina</taxon>
    </lineage>
</organism>
<protein>
    <recommendedName>
        <fullName evidence="2">RabBD domain-containing protein</fullName>
    </recommendedName>
</protein>
<feature type="compositionally biased region" description="Acidic residues" evidence="1">
    <location>
        <begin position="374"/>
        <end position="383"/>
    </location>
</feature>
<accession>A0ABP0G5C6</accession>
<reference evidence="3 4" key="1">
    <citation type="submission" date="2024-02" db="EMBL/GenBank/DDBJ databases">
        <authorList>
            <person name="Daric V."/>
            <person name="Darras S."/>
        </authorList>
    </citation>
    <scope>NUCLEOTIDE SEQUENCE [LARGE SCALE GENOMIC DNA]</scope>
</reference>
<feature type="compositionally biased region" description="Basic and acidic residues" evidence="1">
    <location>
        <begin position="249"/>
        <end position="265"/>
    </location>
</feature>
<name>A0ABP0G5C6_CLALP</name>
<dbReference type="PANTHER" id="PTHR45716">
    <property type="entry name" value="BITESIZE, ISOFORM I"/>
    <property type="match status" value="1"/>
</dbReference>